<proteinExistence type="predicted"/>
<keyword evidence="2" id="KW-1185">Reference proteome</keyword>
<sequence length="274" mass="28295">MPRSTAEKRAAFHALHRAGCFVLPNPWDRGSARYLESLGFQALASTSSGHAWSHAEADGAMPRDAVLAHLREIVAATELPVNADFEDGYGDTPEDVAESVRLAVATGVAGLSIEDGTGSAADPQYPLDVAVARLAAARATIDAAGGDTLLVGRAENFIVGRPDLDDTLARLRAYAAAGADCLYAPGIRTREQIAAVVAAVAPKPVNLLVGGTFEMTMAEIAALGVRRVSVGGGLARAAWGGFMRAAKDLAQHGRFDGFAGAATGAELNGLFSAR</sequence>
<dbReference type="SUPFAM" id="SSF51621">
    <property type="entry name" value="Phosphoenolpyruvate/pyruvate domain"/>
    <property type="match status" value="1"/>
</dbReference>
<dbReference type="InterPro" id="IPR040442">
    <property type="entry name" value="Pyrv_kinase-like_dom_sf"/>
</dbReference>
<protein>
    <submittedName>
        <fullName evidence="1">2-methylisocitrate lyase-like PEP mutase family enzyme</fullName>
    </submittedName>
</protein>
<dbReference type="PANTHER" id="PTHR42905:SF16">
    <property type="entry name" value="CARBOXYPHOSPHONOENOLPYRUVATE PHOSPHONOMUTASE-LIKE PROTEIN (AFU_ORTHOLOGUE AFUA_5G07230)"/>
    <property type="match status" value="1"/>
</dbReference>
<accession>A0A368XCJ0</accession>
<gene>
    <name evidence="1" type="ORF">DES41_112132</name>
</gene>
<dbReference type="OrthoDB" id="9785398at2"/>
<name>A0A368XCJ0_9BURK</name>
<comment type="caution">
    <text evidence="1">The sequence shown here is derived from an EMBL/GenBank/DDBJ whole genome shotgun (WGS) entry which is preliminary data.</text>
</comment>
<dbReference type="Gene3D" id="6.10.250.2750">
    <property type="match status" value="1"/>
</dbReference>
<dbReference type="GO" id="GO:0016829">
    <property type="term" value="F:lyase activity"/>
    <property type="evidence" value="ECO:0007669"/>
    <property type="project" value="UniProtKB-KW"/>
</dbReference>
<dbReference type="InterPro" id="IPR039556">
    <property type="entry name" value="ICL/PEPM"/>
</dbReference>
<dbReference type="PANTHER" id="PTHR42905">
    <property type="entry name" value="PHOSPHOENOLPYRUVATE CARBOXYLASE"/>
    <property type="match status" value="1"/>
</dbReference>
<reference evidence="1 2" key="1">
    <citation type="submission" date="2018-07" db="EMBL/GenBank/DDBJ databases">
        <title>Genomic Encyclopedia of Type Strains, Phase IV (KMG-IV): sequencing the most valuable type-strain genomes for metagenomic binning, comparative biology and taxonomic classification.</title>
        <authorList>
            <person name="Goeker M."/>
        </authorList>
    </citation>
    <scope>NUCLEOTIDE SEQUENCE [LARGE SCALE GENOMIC DNA]</scope>
    <source>
        <strain evidence="1 2">DSM 21634</strain>
    </source>
</reference>
<dbReference type="RefSeq" id="WP_114471772.1">
    <property type="nucleotide sequence ID" value="NZ_QPJK01000012.1"/>
</dbReference>
<dbReference type="Pfam" id="PF13714">
    <property type="entry name" value="PEP_mutase"/>
    <property type="match status" value="1"/>
</dbReference>
<dbReference type="CDD" id="cd00377">
    <property type="entry name" value="ICL_PEPM"/>
    <property type="match status" value="1"/>
</dbReference>
<dbReference type="Proteomes" id="UP000252884">
    <property type="component" value="Unassembled WGS sequence"/>
</dbReference>
<dbReference type="InterPro" id="IPR015813">
    <property type="entry name" value="Pyrv/PenolPyrv_kinase-like_dom"/>
</dbReference>
<dbReference type="EMBL" id="QPJK01000012">
    <property type="protein sequence ID" value="RCW65681.1"/>
    <property type="molecule type" value="Genomic_DNA"/>
</dbReference>
<dbReference type="AlphaFoldDB" id="A0A368XCJ0"/>
<evidence type="ECO:0000313" key="1">
    <source>
        <dbReference type="EMBL" id="RCW65681.1"/>
    </source>
</evidence>
<keyword evidence="1" id="KW-0456">Lyase</keyword>
<evidence type="ECO:0000313" key="2">
    <source>
        <dbReference type="Proteomes" id="UP000252884"/>
    </source>
</evidence>
<dbReference type="Gene3D" id="3.20.20.60">
    <property type="entry name" value="Phosphoenolpyruvate-binding domains"/>
    <property type="match status" value="1"/>
</dbReference>
<organism evidence="1 2">
    <name type="scientific">Pseudorhodoferax soli</name>
    <dbReference type="NCBI Taxonomy" id="545864"/>
    <lineage>
        <taxon>Bacteria</taxon>
        <taxon>Pseudomonadati</taxon>
        <taxon>Pseudomonadota</taxon>
        <taxon>Betaproteobacteria</taxon>
        <taxon>Burkholderiales</taxon>
        <taxon>Comamonadaceae</taxon>
    </lineage>
</organism>